<evidence type="ECO:0000256" key="1">
    <source>
        <dbReference type="SAM" id="SignalP"/>
    </source>
</evidence>
<comment type="caution">
    <text evidence="2">The sequence shown here is derived from an EMBL/GenBank/DDBJ whole genome shotgun (WGS) entry which is preliminary data.</text>
</comment>
<dbReference type="Proteomes" id="UP000727490">
    <property type="component" value="Unassembled WGS sequence"/>
</dbReference>
<gene>
    <name evidence="2" type="ORF">EGN73_04885</name>
</gene>
<feature type="signal peptide" evidence="1">
    <location>
        <begin position="1"/>
        <end position="19"/>
    </location>
</feature>
<evidence type="ECO:0000313" key="3">
    <source>
        <dbReference type="Proteomes" id="UP000727490"/>
    </source>
</evidence>
<proteinExistence type="predicted"/>
<reference evidence="2 3" key="1">
    <citation type="journal article" date="2020" name="Syst. Appl. Microbiol.">
        <title>Arthrospiribacter ruber gen. nov., sp. nov., a novel bacterium isolated from Arthrospira cultures.</title>
        <authorList>
            <person name="Waleron M."/>
            <person name="Misztak A."/>
            <person name="Waleron M.M."/>
            <person name="Furmaniak M."/>
            <person name="Mrozik A."/>
            <person name="Waleron K."/>
        </authorList>
    </citation>
    <scope>NUCLEOTIDE SEQUENCE [LARGE SCALE GENOMIC DNA]</scope>
    <source>
        <strain evidence="2 3">DPMB0001</strain>
    </source>
</reference>
<organism evidence="2 3">
    <name type="scientific">Arthrospiribacter ruber</name>
    <dbReference type="NCBI Taxonomy" id="2487934"/>
    <lineage>
        <taxon>Bacteria</taxon>
        <taxon>Pseudomonadati</taxon>
        <taxon>Bacteroidota</taxon>
        <taxon>Cytophagia</taxon>
        <taxon>Cytophagales</taxon>
        <taxon>Cyclobacteriaceae</taxon>
        <taxon>Arthrospiribacter</taxon>
    </lineage>
</organism>
<evidence type="ECO:0000313" key="2">
    <source>
        <dbReference type="EMBL" id="MBW3467145.1"/>
    </source>
</evidence>
<dbReference type="AlphaFoldDB" id="A0A951ITI9"/>
<keyword evidence="3" id="KW-1185">Reference proteome</keyword>
<protein>
    <recommendedName>
        <fullName evidence="4">GWxTD domain-containing protein</fullName>
    </recommendedName>
</protein>
<accession>A0A951ITI9</accession>
<sequence length="538" mass="61658">MKKLIVLILHLFICLSSAAQVLPEEKVFAHLSKKILVTGENLHFSVMARSENAPSPSAMAYAELIDRTNQPVAQVIIPLEQGFAENQLEIPSHLPSDHYLFRVYTRISPYLGEQGIFNQFITVIHPSLPPDTSQPVRNMQLETRQSRKKIDLDLTTTPTSGTFNIPFGLGPKLSKSSLSISLKNPYLSEELQGYFYNEVYQKISQPARLIPEPLGHIVHARTPMHQSDTSETFFLSSHGTQSILNSAKPSPQGELFFDLGALRDFNFLLVQSANQEKQLDFNPQSPFLNIPFHTEFGFPQLSLEEKDREFLQKLLLAGRSENYYMESEKQAFLPIATGFVADKTYLLDDYNRFENMEVTWKEYIPEVLVRRQSRKLVLRVLDKPLSAVFRENPLVLIDAMPVFEIDRLGKFDPQNFEKIEILAREFFLNQDRFAGVISITSFENDFGGFELPENSLYLNYWPVQATKKFISPHLVKLPVPPNFPDFRSLLYWNADVEGQMEQQFQSSMTPGVYEIVISGIMENGDFEIHVDEFRVEED</sequence>
<keyword evidence="1" id="KW-0732">Signal</keyword>
<evidence type="ECO:0008006" key="4">
    <source>
        <dbReference type="Google" id="ProtNLM"/>
    </source>
</evidence>
<name>A0A951ITI9_9BACT</name>
<dbReference type="EMBL" id="RPHB01000002">
    <property type="protein sequence ID" value="MBW3467145.1"/>
    <property type="molecule type" value="Genomic_DNA"/>
</dbReference>
<feature type="chain" id="PRO_5037222677" description="GWxTD domain-containing protein" evidence="1">
    <location>
        <begin position="20"/>
        <end position="538"/>
    </location>
</feature>
<dbReference type="RefSeq" id="WP_219287346.1">
    <property type="nucleotide sequence ID" value="NZ_RPHB01000002.1"/>
</dbReference>